<evidence type="ECO:0000313" key="2">
    <source>
        <dbReference type="EMBL" id="MFC3116554.1"/>
    </source>
</evidence>
<sequence length="418" mass="47906">MQKFCWLVMRCALVCCLLGAAALQAETTEPDVPQINLATNISSAFSADAGASYEHNLQPHLHCIFKRMQRDYAVQVMPWRRAYQDVKSNRIDGFFTAIPMRQIDPYAVLSSPLVLENWYWFWRTDTIAPESWREGYKLGSILGSQQETWLAEAGYKVEMSGNNLPQLIKLLQSKRIDVILADREHFLQAAKELKMNAGNFQSRFFRYVPLGVYFNEQFLNQNPGFLLEFNRHINSCSSTHFAVSDFEQLQIKELLGRKVERWKRLPSLEPALLVANKQSAQLSQQQIEELDKKWIRAFAENDFSFSIELINQPLSAELREIKKQAQDMITEVIVTDKRGLNVAISDMTSDYWQGDEPKFARAHGKPANSLIFGDINYDESTKRFQLQLSVPLQTSASFKPLGVMIFGVDVEKVLSQSN</sequence>
<protein>
    <submittedName>
        <fullName evidence="2">Substrate-binding periplasmic protein</fullName>
    </submittedName>
</protein>
<keyword evidence="1" id="KW-0732">Signal</keyword>
<dbReference type="EMBL" id="JBHRTF010000004">
    <property type="protein sequence ID" value="MFC3116554.1"/>
    <property type="molecule type" value="Genomic_DNA"/>
</dbReference>
<accession>A0ABV7FK26</accession>
<dbReference type="SUPFAM" id="SSF53850">
    <property type="entry name" value="Periplasmic binding protein-like II"/>
    <property type="match status" value="1"/>
</dbReference>
<feature type="signal peptide" evidence="1">
    <location>
        <begin position="1"/>
        <end position="25"/>
    </location>
</feature>
<evidence type="ECO:0000256" key="1">
    <source>
        <dbReference type="SAM" id="SignalP"/>
    </source>
</evidence>
<feature type="chain" id="PRO_5046476970" evidence="1">
    <location>
        <begin position="26"/>
        <end position="418"/>
    </location>
</feature>
<keyword evidence="3" id="KW-1185">Reference proteome</keyword>
<evidence type="ECO:0000313" key="3">
    <source>
        <dbReference type="Proteomes" id="UP001595555"/>
    </source>
</evidence>
<dbReference type="Gene3D" id="3.40.190.10">
    <property type="entry name" value="Periplasmic binding protein-like II"/>
    <property type="match status" value="2"/>
</dbReference>
<proteinExistence type="predicted"/>
<dbReference type="Proteomes" id="UP001595555">
    <property type="component" value="Unassembled WGS sequence"/>
</dbReference>
<gene>
    <name evidence="2" type="ORF">ACFODX_13360</name>
</gene>
<organism evidence="2 3">
    <name type="scientific">Cellvibrio fontiphilus</name>
    <dbReference type="NCBI Taxonomy" id="1815559"/>
    <lineage>
        <taxon>Bacteria</taxon>
        <taxon>Pseudomonadati</taxon>
        <taxon>Pseudomonadota</taxon>
        <taxon>Gammaproteobacteria</taxon>
        <taxon>Cellvibrionales</taxon>
        <taxon>Cellvibrionaceae</taxon>
        <taxon>Cellvibrio</taxon>
    </lineage>
</organism>
<dbReference type="RefSeq" id="WP_378119907.1">
    <property type="nucleotide sequence ID" value="NZ_JBHRTF010000004.1"/>
</dbReference>
<name>A0ABV7FK26_9GAMM</name>
<comment type="caution">
    <text evidence="2">The sequence shown here is derived from an EMBL/GenBank/DDBJ whole genome shotgun (WGS) entry which is preliminary data.</text>
</comment>
<reference evidence="3" key="1">
    <citation type="journal article" date="2019" name="Int. J. Syst. Evol. Microbiol.">
        <title>The Global Catalogue of Microorganisms (GCM) 10K type strain sequencing project: providing services to taxonomists for standard genome sequencing and annotation.</title>
        <authorList>
            <consortium name="The Broad Institute Genomics Platform"/>
            <consortium name="The Broad Institute Genome Sequencing Center for Infectious Disease"/>
            <person name="Wu L."/>
            <person name="Ma J."/>
        </authorList>
    </citation>
    <scope>NUCLEOTIDE SEQUENCE [LARGE SCALE GENOMIC DNA]</scope>
    <source>
        <strain evidence="3">KCTC 52237</strain>
    </source>
</reference>